<reference evidence="6" key="1">
    <citation type="submission" date="2022-11" db="EMBL/GenBank/DDBJ databases">
        <authorList>
            <person name="Petersen C."/>
        </authorList>
    </citation>
    <scope>NUCLEOTIDE SEQUENCE</scope>
    <source>
        <strain evidence="6">IBT 20477</strain>
    </source>
</reference>
<evidence type="ECO:0000313" key="6">
    <source>
        <dbReference type="EMBL" id="KAJ5196272.1"/>
    </source>
</evidence>
<keyword evidence="7" id="KW-1185">Reference proteome</keyword>
<comment type="similarity">
    <text evidence="2">Belongs to the IFI6/IFI27 family.</text>
</comment>
<dbReference type="Gene3D" id="6.10.110.10">
    <property type="match status" value="1"/>
</dbReference>
<reference evidence="6" key="2">
    <citation type="journal article" date="2023" name="IMA Fungus">
        <title>Comparative genomic study of the Penicillium genus elucidates a diverse pangenome and 15 lateral gene transfer events.</title>
        <authorList>
            <person name="Petersen C."/>
            <person name="Sorensen T."/>
            <person name="Nielsen M.R."/>
            <person name="Sondergaard T.E."/>
            <person name="Sorensen J.L."/>
            <person name="Fitzpatrick D.A."/>
            <person name="Frisvad J.C."/>
            <person name="Nielsen K.L."/>
        </authorList>
    </citation>
    <scope>NUCLEOTIDE SEQUENCE</scope>
    <source>
        <strain evidence="6">IBT 20477</strain>
    </source>
</reference>
<dbReference type="InterPro" id="IPR009311">
    <property type="entry name" value="IFI6/IFI27-like"/>
</dbReference>
<evidence type="ECO:0000256" key="5">
    <source>
        <dbReference type="ARBA" id="ARBA00023136"/>
    </source>
</evidence>
<keyword evidence="4" id="KW-1133">Transmembrane helix</keyword>
<evidence type="ECO:0000313" key="7">
    <source>
        <dbReference type="Proteomes" id="UP001150942"/>
    </source>
</evidence>
<accession>A0A9W9JHX3</accession>
<evidence type="ECO:0000256" key="1">
    <source>
        <dbReference type="ARBA" id="ARBA00004141"/>
    </source>
</evidence>
<dbReference type="EMBL" id="JAPQKQ010000005">
    <property type="protein sequence ID" value="KAJ5196272.1"/>
    <property type="molecule type" value="Genomic_DNA"/>
</dbReference>
<comment type="caution">
    <text evidence="6">The sequence shown here is derived from an EMBL/GenBank/DDBJ whole genome shotgun (WGS) entry which is preliminary data.</text>
</comment>
<evidence type="ECO:0000256" key="2">
    <source>
        <dbReference type="ARBA" id="ARBA00007262"/>
    </source>
</evidence>
<comment type="subcellular location">
    <subcellularLocation>
        <location evidence="1">Membrane</location>
        <topology evidence="1">Multi-pass membrane protein</topology>
    </subcellularLocation>
</comment>
<gene>
    <name evidence="6" type="ORF">N7449_006751</name>
</gene>
<keyword evidence="3" id="KW-0812">Transmembrane</keyword>
<proteinExistence type="inferred from homology"/>
<protein>
    <submittedName>
        <fullName evidence="6">Uncharacterized protein</fullName>
    </submittedName>
</protein>
<organism evidence="6 7">
    <name type="scientific">Penicillium cf. viridicatum</name>
    <dbReference type="NCBI Taxonomy" id="2972119"/>
    <lineage>
        <taxon>Eukaryota</taxon>
        <taxon>Fungi</taxon>
        <taxon>Dikarya</taxon>
        <taxon>Ascomycota</taxon>
        <taxon>Pezizomycotina</taxon>
        <taxon>Eurotiomycetes</taxon>
        <taxon>Eurotiomycetidae</taxon>
        <taxon>Eurotiales</taxon>
        <taxon>Aspergillaceae</taxon>
        <taxon>Penicillium</taxon>
    </lineage>
</organism>
<keyword evidence="5" id="KW-0472">Membrane</keyword>
<dbReference type="PANTHER" id="PTHR16932:SF18">
    <property type="entry name" value="INTERFERON, ALPHA-INDUCIBLE PROTEIN 27-LIKE 2"/>
    <property type="match status" value="1"/>
</dbReference>
<dbReference type="Pfam" id="PF06140">
    <property type="entry name" value="Ifi-6-16"/>
    <property type="match status" value="1"/>
</dbReference>
<sequence>MFPFDQPLNFTAQASTWASENPASAACAIAGSGGVAVVAAPVLVITPILSGLGFSAGGVVAGSYAAGVQSSIGNVAAGSLFVTGQSAGAGGLGLVAVNTAAQACGALTGIGSAGFAWFKRNRTG</sequence>
<evidence type="ECO:0000256" key="3">
    <source>
        <dbReference type="ARBA" id="ARBA00022692"/>
    </source>
</evidence>
<dbReference type="InterPro" id="IPR038213">
    <property type="entry name" value="IFI6/IFI27-like_sf"/>
</dbReference>
<name>A0A9W9JHX3_9EURO</name>
<dbReference type="AlphaFoldDB" id="A0A9W9JHX3"/>
<dbReference type="Proteomes" id="UP001150942">
    <property type="component" value="Unassembled WGS sequence"/>
</dbReference>
<dbReference type="GO" id="GO:0016020">
    <property type="term" value="C:membrane"/>
    <property type="evidence" value="ECO:0007669"/>
    <property type="project" value="UniProtKB-SubCell"/>
</dbReference>
<dbReference type="PANTHER" id="PTHR16932">
    <property type="entry name" value="INTERFERON ALPHA-INDUCIBLE PROTEIN 27"/>
    <property type="match status" value="1"/>
</dbReference>
<evidence type="ECO:0000256" key="4">
    <source>
        <dbReference type="ARBA" id="ARBA00022989"/>
    </source>
</evidence>